<accession>A0ABY3W6E3</accession>
<gene>
    <name evidence="2" type="ORF">MNQ99_00190</name>
</gene>
<keyword evidence="3" id="KW-1185">Reference proteome</keyword>
<feature type="transmembrane region" description="Helical" evidence="1">
    <location>
        <begin position="80"/>
        <end position="101"/>
    </location>
</feature>
<dbReference type="EMBL" id="CP093326">
    <property type="protein sequence ID" value="UNK45852.1"/>
    <property type="molecule type" value="Genomic_DNA"/>
</dbReference>
<sequence length="204" mass="21895">MNHTEVESDRPAGQRLADERLANRELRSSRATASVIAAVLIALVGLYLLLEAALKAIGQPSWLADPEEVAGWLHQLPGNVAPAVLGASGALILLLGLFFFLQGVLPGHLHRHRIPGRRGVVVVDDEVLASSLARRARTEAEVTREQVLVVVSRGLVDVRLRPTSGIPVNADAIQLAVEDEVRRSRISPVPQVRVFVSSSGVVGQ</sequence>
<proteinExistence type="predicted"/>
<feature type="transmembrane region" description="Helical" evidence="1">
    <location>
        <begin position="31"/>
        <end position="50"/>
    </location>
</feature>
<evidence type="ECO:0000256" key="1">
    <source>
        <dbReference type="SAM" id="Phobius"/>
    </source>
</evidence>
<organism evidence="2 3">
    <name type="scientific">Arthrobacter sulfonylureivorans</name>
    <dbReference type="NCBI Taxonomy" id="2486855"/>
    <lineage>
        <taxon>Bacteria</taxon>
        <taxon>Bacillati</taxon>
        <taxon>Actinomycetota</taxon>
        <taxon>Actinomycetes</taxon>
        <taxon>Micrococcales</taxon>
        <taxon>Micrococcaceae</taxon>
        <taxon>Arthrobacter</taxon>
    </lineage>
</organism>
<evidence type="ECO:0000313" key="3">
    <source>
        <dbReference type="Proteomes" id="UP000829069"/>
    </source>
</evidence>
<protein>
    <recommendedName>
        <fullName evidence="4">Alkaline shock response membrane anchor protein AmaP</fullName>
    </recommendedName>
</protein>
<keyword evidence="1" id="KW-0472">Membrane</keyword>
<keyword evidence="1" id="KW-0812">Transmembrane</keyword>
<evidence type="ECO:0000313" key="2">
    <source>
        <dbReference type="EMBL" id="UNK45852.1"/>
    </source>
</evidence>
<dbReference type="Proteomes" id="UP000829069">
    <property type="component" value="Chromosome"/>
</dbReference>
<reference evidence="2 3" key="1">
    <citation type="submission" date="2022-03" db="EMBL/GenBank/DDBJ databases">
        <title>Isotopic signatures of nitrous oxide derived from detoxification processes.</title>
        <authorList>
            <person name="Behrendt U."/>
            <person name="Buchen C."/>
            <person name="Well R."/>
            <person name="Ulrich A."/>
            <person name="Rohe L."/>
            <person name="Kolb S."/>
            <person name="Schloter M."/>
            <person name="Horn M.A."/>
            <person name="Augustin J."/>
        </authorList>
    </citation>
    <scope>NUCLEOTIDE SEQUENCE [LARGE SCALE GENOMIC DNA]</scope>
    <source>
        <strain evidence="2 3">S4-C24</strain>
    </source>
</reference>
<keyword evidence="1" id="KW-1133">Transmembrane helix</keyword>
<name>A0ABY3W6E3_9MICC</name>
<evidence type="ECO:0008006" key="4">
    <source>
        <dbReference type="Google" id="ProtNLM"/>
    </source>
</evidence>
<dbReference type="RefSeq" id="WP_241914012.1">
    <property type="nucleotide sequence ID" value="NZ_CP093326.1"/>
</dbReference>